<dbReference type="RefSeq" id="WP_380426137.1">
    <property type="nucleotide sequence ID" value="NZ_JBHRZV010000033.1"/>
</dbReference>
<keyword evidence="3" id="KW-0238">DNA-binding</keyword>
<reference evidence="6" key="1">
    <citation type="journal article" date="2019" name="Int. J. Syst. Evol. Microbiol.">
        <title>The Global Catalogue of Microorganisms (GCM) 10K type strain sequencing project: providing services to taxonomists for standard genome sequencing and annotation.</title>
        <authorList>
            <consortium name="The Broad Institute Genomics Platform"/>
            <consortium name="The Broad Institute Genome Sequencing Center for Infectious Disease"/>
            <person name="Wu L."/>
            <person name="Ma J."/>
        </authorList>
    </citation>
    <scope>NUCLEOTIDE SEQUENCE [LARGE SCALE GENOMIC DNA]</scope>
    <source>
        <strain evidence="6">CCUG 67170</strain>
    </source>
</reference>
<dbReference type="PANTHER" id="PTHR33375">
    <property type="entry name" value="CHROMOSOME-PARTITIONING PROTEIN PARB-RELATED"/>
    <property type="match status" value="1"/>
</dbReference>
<dbReference type="SMART" id="SM00470">
    <property type="entry name" value="ParB"/>
    <property type="match status" value="1"/>
</dbReference>
<evidence type="ECO:0000256" key="3">
    <source>
        <dbReference type="ARBA" id="ARBA00023125"/>
    </source>
</evidence>
<feature type="domain" description="ParB-like N-terminal" evidence="4">
    <location>
        <begin position="6"/>
        <end position="96"/>
    </location>
</feature>
<dbReference type="Pfam" id="PF17762">
    <property type="entry name" value="HTH_ParB"/>
    <property type="match status" value="1"/>
</dbReference>
<dbReference type="SUPFAM" id="SSF110849">
    <property type="entry name" value="ParB/Sulfiredoxin"/>
    <property type="match status" value="1"/>
</dbReference>
<accession>A0ABV8CVC9</accession>
<evidence type="ECO:0000313" key="6">
    <source>
        <dbReference type="Proteomes" id="UP001595807"/>
    </source>
</evidence>
<dbReference type="SUPFAM" id="SSF109709">
    <property type="entry name" value="KorB DNA-binding domain-like"/>
    <property type="match status" value="1"/>
</dbReference>
<organism evidence="5 6">
    <name type="scientific">Streptococcus caprae</name>
    <dbReference type="NCBI Taxonomy" id="1640501"/>
    <lineage>
        <taxon>Bacteria</taxon>
        <taxon>Bacillati</taxon>
        <taxon>Bacillota</taxon>
        <taxon>Bacilli</taxon>
        <taxon>Lactobacillales</taxon>
        <taxon>Streptococcaceae</taxon>
        <taxon>Streptococcus</taxon>
    </lineage>
</organism>
<dbReference type="CDD" id="cd16393">
    <property type="entry name" value="SPO0J_N"/>
    <property type="match status" value="1"/>
</dbReference>
<keyword evidence="6" id="KW-1185">Reference proteome</keyword>
<evidence type="ECO:0000259" key="4">
    <source>
        <dbReference type="SMART" id="SM00470"/>
    </source>
</evidence>
<dbReference type="Proteomes" id="UP001595807">
    <property type="component" value="Unassembled WGS sequence"/>
</dbReference>
<evidence type="ECO:0000256" key="2">
    <source>
        <dbReference type="ARBA" id="ARBA00022829"/>
    </source>
</evidence>
<evidence type="ECO:0000256" key="1">
    <source>
        <dbReference type="ARBA" id="ARBA00006295"/>
    </source>
</evidence>
<dbReference type="Gene3D" id="1.10.10.2830">
    <property type="match status" value="1"/>
</dbReference>
<dbReference type="Pfam" id="PF23552">
    <property type="entry name" value="ParB_C"/>
    <property type="match status" value="1"/>
</dbReference>
<keyword evidence="2" id="KW-0159">Chromosome partition</keyword>
<comment type="similarity">
    <text evidence="1">Belongs to the ParB family.</text>
</comment>
<name>A0ABV8CVC9_9STRE</name>
<dbReference type="InterPro" id="IPR057240">
    <property type="entry name" value="ParB_dimer_C"/>
</dbReference>
<dbReference type="InterPro" id="IPR004437">
    <property type="entry name" value="ParB/RepB/Spo0J"/>
</dbReference>
<proteinExistence type="inferred from homology"/>
<dbReference type="EMBL" id="JBHRZV010000033">
    <property type="protein sequence ID" value="MFC3927993.1"/>
    <property type="molecule type" value="Genomic_DNA"/>
</dbReference>
<dbReference type="InterPro" id="IPR003115">
    <property type="entry name" value="ParB_N"/>
</dbReference>
<dbReference type="PANTHER" id="PTHR33375:SF1">
    <property type="entry name" value="CHROMOSOME-PARTITIONING PROTEIN PARB-RELATED"/>
    <property type="match status" value="1"/>
</dbReference>
<dbReference type="InterPro" id="IPR050336">
    <property type="entry name" value="Chromosome_partition/occlusion"/>
</dbReference>
<protein>
    <submittedName>
        <fullName evidence="5">ParB/RepB/Spo0J family partition protein</fullName>
    </submittedName>
</protein>
<dbReference type="Gene3D" id="3.90.1530.30">
    <property type="match status" value="1"/>
</dbReference>
<dbReference type="InterPro" id="IPR041468">
    <property type="entry name" value="HTH_ParB/Spo0J"/>
</dbReference>
<evidence type="ECO:0000313" key="5">
    <source>
        <dbReference type="EMBL" id="MFC3927993.1"/>
    </source>
</evidence>
<dbReference type="Pfam" id="PF02195">
    <property type="entry name" value="ParB_N"/>
    <property type="match status" value="1"/>
</dbReference>
<comment type="caution">
    <text evidence="5">The sequence shown here is derived from an EMBL/GenBank/DDBJ whole genome shotgun (WGS) entry which is preliminary data.</text>
</comment>
<dbReference type="NCBIfam" id="TIGR00180">
    <property type="entry name" value="parB_part"/>
    <property type="match status" value="1"/>
</dbReference>
<dbReference type="InterPro" id="IPR036086">
    <property type="entry name" value="ParB/Sulfiredoxin_sf"/>
</dbReference>
<gene>
    <name evidence="5" type="ORF">ACFORF_05175</name>
</gene>
<sequence>MSPELKELNIKEIHPNPYQPRLNFDPVELSELAQSIIENGLIQPIIVRKSPILGYELIAGERRFRACQLAGLEKIPAIIKELSNDESMKQSIIENLQRADLNPIEEAKAYQNLIQKMELTHDEVATYMGKSRPYITNSLRLLNLPATIKKSLEQAEISQGHARLLLSLDSEEKQLEAFQTILKSNYTVKQLHKFLKTPQTSYKASNIFISEQEKLISQSLGLPVTISLTQSKSGTVKINFANLDDFNRIIDKLN</sequence>